<dbReference type="PANTHER" id="PTHR24067">
    <property type="entry name" value="UBIQUITIN-CONJUGATING ENZYME E2"/>
    <property type="match status" value="1"/>
</dbReference>
<dbReference type="SUPFAM" id="SSF54495">
    <property type="entry name" value="UBC-like"/>
    <property type="match status" value="1"/>
</dbReference>
<dbReference type="Pfam" id="PF00179">
    <property type="entry name" value="UQ_con"/>
    <property type="match status" value="1"/>
</dbReference>
<dbReference type="OrthoDB" id="6508832at2759"/>
<dbReference type="InParanoid" id="A0A0G4FF21"/>
<keyword evidence="1" id="KW-0833">Ubl conjugation pathway</keyword>
<dbReference type="InterPro" id="IPR050113">
    <property type="entry name" value="Ub_conjugating_enzyme"/>
</dbReference>
<protein>
    <recommendedName>
        <fullName evidence="2">UBC core domain-containing protein</fullName>
    </recommendedName>
</protein>
<evidence type="ECO:0000313" key="3">
    <source>
        <dbReference type="EMBL" id="CEM11425.1"/>
    </source>
</evidence>
<name>A0A0G4FF21_VITBC</name>
<evidence type="ECO:0000256" key="1">
    <source>
        <dbReference type="ARBA" id="ARBA00022786"/>
    </source>
</evidence>
<dbReference type="VEuPathDB" id="CryptoDB:Vbra_1172"/>
<dbReference type="AlphaFoldDB" id="A0A0G4FF21"/>
<dbReference type="EMBL" id="CDMY01000416">
    <property type="protein sequence ID" value="CEM11425.1"/>
    <property type="molecule type" value="Genomic_DNA"/>
</dbReference>
<evidence type="ECO:0000313" key="4">
    <source>
        <dbReference type="Proteomes" id="UP000041254"/>
    </source>
</evidence>
<sequence length="136" mass="15426">MAVVVPRSFRLLAELEKGQKGEGAEGCTWGLERADDITLTTWTCTIFGPPGTAYENRIYNLTIICGEQYPDRPPTVRFNTQINISPVDRHGAVNGLSTLQNWNRNYTMETILENLRREMVSPQNRRLPQPPEGTTY</sequence>
<dbReference type="FunFam" id="3.10.110.10:FF:000026">
    <property type="entry name" value="Ubiquitin-conjugating enzyme E2 variant"/>
    <property type="match status" value="1"/>
</dbReference>
<organism evidence="3 4">
    <name type="scientific">Vitrella brassicaformis (strain CCMP3155)</name>
    <dbReference type="NCBI Taxonomy" id="1169540"/>
    <lineage>
        <taxon>Eukaryota</taxon>
        <taxon>Sar</taxon>
        <taxon>Alveolata</taxon>
        <taxon>Colpodellida</taxon>
        <taxon>Vitrellaceae</taxon>
        <taxon>Vitrella</taxon>
    </lineage>
</organism>
<feature type="domain" description="UBC core" evidence="2">
    <location>
        <begin position="6"/>
        <end position="136"/>
    </location>
</feature>
<dbReference type="STRING" id="1169540.A0A0G4FF21"/>
<dbReference type="Gene3D" id="3.10.110.10">
    <property type="entry name" value="Ubiquitin Conjugating Enzyme"/>
    <property type="match status" value="1"/>
</dbReference>
<dbReference type="SMART" id="SM00212">
    <property type="entry name" value="UBCc"/>
    <property type="match status" value="1"/>
</dbReference>
<evidence type="ECO:0000259" key="2">
    <source>
        <dbReference type="PROSITE" id="PS50127"/>
    </source>
</evidence>
<dbReference type="CDD" id="cd23807">
    <property type="entry name" value="UEV_UBE2V"/>
    <property type="match status" value="1"/>
</dbReference>
<gene>
    <name evidence="3" type="ORF">Vbra_1172</name>
</gene>
<dbReference type="PROSITE" id="PS50127">
    <property type="entry name" value="UBC_2"/>
    <property type="match status" value="1"/>
</dbReference>
<dbReference type="Proteomes" id="UP000041254">
    <property type="component" value="Unassembled WGS sequence"/>
</dbReference>
<dbReference type="InterPro" id="IPR000608">
    <property type="entry name" value="UBC"/>
</dbReference>
<accession>A0A0G4FF21</accession>
<dbReference type="FunCoup" id="A0A0G4FF21">
    <property type="interactions" value="607"/>
</dbReference>
<dbReference type="PhylomeDB" id="A0A0G4FF21"/>
<proteinExistence type="predicted"/>
<dbReference type="OMA" id="GPESCSY"/>
<keyword evidence="4" id="KW-1185">Reference proteome</keyword>
<dbReference type="InterPro" id="IPR016135">
    <property type="entry name" value="UBQ-conjugating_enzyme/RWD"/>
</dbReference>
<reference evidence="3 4" key="1">
    <citation type="submission" date="2014-11" db="EMBL/GenBank/DDBJ databases">
        <authorList>
            <person name="Zhu J."/>
            <person name="Qi W."/>
            <person name="Song R."/>
        </authorList>
    </citation>
    <scope>NUCLEOTIDE SEQUENCE [LARGE SCALE GENOMIC DNA]</scope>
</reference>